<evidence type="ECO:0000313" key="6">
    <source>
        <dbReference type="EMBL" id="PFH48885.1"/>
    </source>
</evidence>
<dbReference type="Gene3D" id="3.90.1590.10">
    <property type="entry name" value="glutathione-dependent formaldehyde- activating enzyme (gfa)"/>
    <property type="match status" value="1"/>
</dbReference>
<gene>
    <name evidence="6" type="ORF">AMATHDRAFT_41938</name>
</gene>
<dbReference type="PANTHER" id="PTHR33337:SF30">
    <property type="entry name" value="DUF636 DOMAIN PROTEIN (AFU_ORTHOLOGUE AFUA_1G03180)"/>
    <property type="match status" value="1"/>
</dbReference>
<keyword evidence="7" id="KW-1185">Reference proteome</keyword>
<evidence type="ECO:0000256" key="4">
    <source>
        <dbReference type="ARBA" id="ARBA00023239"/>
    </source>
</evidence>
<dbReference type="GO" id="GO:0016846">
    <property type="term" value="F:carbon-sulfur lyase activity"/>
    <property type="evidence" value="ECO:0007669"/>
    <property type="project" value="InterPro"/>
</dbReference>
<dbReference type="Proteomes" id="UP000242287">
    <property type="component" value="Unassembled WGS sequence"/>
</dbReference>
<evidence type="ECO:0000256" key="2">
    <source>
        <dbReference type="ARBA" id="ARBA00022723"/>
    </source>
</evidence>
<dbReference type="PANTHER" id="PTHR33337">
    <property type="entry name" value="GFA DOMAIN-CONTAINING PROTEIN"/>
    <property type="match status" value="1"/>
</dbReference>
<dbReference type="OrthoDB" id="428768at2759"/>
<dbReference type="STRING" id="703135.A0A2A9NCY6"/>
<dbReference type="SUPFAM" id="SSF51316">
    <property type="entry name" value="Mss4-like"/>
    <property type="match status" value="1"/>
</dbReference>
<dbReference type="GO" id="GO:0046872">
    <property type="term" value="F:metal ion binding"/>
    <property type="evidence" value="ECO:0007669"/>
    <property type="project" value="UniProtKB-KW"/>
</dbReference>
<keyword evidence="3" id="KW-0862">Zinc</keyword>
<evidence type="ECO:0000256" key="1">
    <source>
        <dbReference type="ARBA" id="ARBA00005495"/>
    </source>
</evidence>
<reference evidence="6 7" key="1">
    <citation type="submission" date="2014-02" db="EMBL/GenBank/DDBJ databases">
        <title>Transposable element dynamics among asymbiotic and ectomycorrhizal Amanita fungi.</title>
        <authorList>
            <consortium name="DOE Joint Genome Institute"/>
            <person name="Hess J."/>
            <person name="Skrede I."/>
            <person name="Wolfe B."/>
            <person name="LaButti K."/>
            <person name="Ohm R.A."/>
            <person name="Grigoriev I.V."/>
            <person name="Pringle A."/>
        </authorList>
    </citation>
    <scope>NUCLEOTIDE SEQUENCE [LARGE SCALE GENOMIC DNA]</scope>
    <source>
        <strain evidence="6 7">SKay4041</strain>
    </source>
</reference>
<proteinExistence type="inferred from homology"/>
<sequence>MPHEGTCLCKGSKITVDAEPEFSSFCHCKDCRKCTGAPFSCVVGVPGSSTKVEGNVGTVETKALSGLGVKRWFCKGCGSQLYSASVEGGNAYVHIGNIDDFAKLPVRAEIFTKDRLPFAQPIPTAMQFEGMPGV</sequence>
<keyword evidence="2" id="KW-0479">Metal-binding</keyword>
<evidence type="ECO:0000256" key="3">
    <source>
        <dbReference type="ARBA" id="ARBA00022833"/>
    </source>
</evidence>
<organism evidence="6 7">
    <name type="scientific">Amanita thiersii Skay4041</name>
    <dbReference type="NCBI Taxonomy" id="703135"/>
    <lineage>
        <taxon>Eukaryota</taxon>
        <taxon>Fungi</taxon>
        <taxon>Dikarya</taxon>
        <taxon>Basidiomycota</taxon>
        <taxon>Agaricomycotina</taxon>
        <taxon>Agaricomycetes</taxon>
        <taxon>Agaricomycetidae</taxon>
        <taxon>Agaricales</taxon>
        <taxon>Pluteineae</taxon>
        <taxon>Amanitaceae</taxon>
        <taxon>Amanita</taxon>
    </lineage>
</organism>
<dbReference type="Pfam" id="PF04828">
    <property type="entry name" value="GFA"/>
    <property type="match status" value="1"/>
</dbReference>
<comment type="similarity">
    <text evidence="1">Belongs to the Gfa family.</text>
</comment>
<dbReference type="InterPro" id="IPR011057">
    <property type="entry name" value="Mss4-like_sf"/>
</dbReference>
<accession>A0A2A9NCY6</accession>
<dbReference type="AlphaFoldDB" id="A0A2A9NCY6"/>
<protein>
    <recommendedName>
        <fullName evidence="5">CENP-V/GFA domain-containing protein</fullName>
    </recommendedName>
</protein>
<feature type="domain" description="CENP-V/GFA" evidence="5">
    <location>
        <begin position="3"/>
        <end position="119"/>
    </location>
</feature>
<evidence type="ECO:0000259" key="5">
    <source>
        <dbReference type="PROSITE" id="PS51891"/>
    </source>
</evidence>
<evidence type="ECO:0000313" key="7">
    <source>
        <dbReference type="Proteomes" id="UP000242287"/>
    </source>
</evidence>
<dbReference type="PROSITE" id="PS51891">
    <property type="entry name" value="CENP_V_GFA"/>
    <property type="match status" value="1"/>
</dbReference>
<dbReference type="InterPro" id="IPR006913">
    <property type="entry name" value="CENP-V/GFA"/>
</dbReference>
<keyword evidence="4" id="KW-0456">Lyase</keyword>
<dbReference type="EMBL" id="KZ302047">
    <property type="protein sequence ID" value="PFH48885.1"/>
    <property type="molecule type" value="Genomic_DNA"/>
</dbReference>
<name>A0A2A9NCY6_9AGAR</name>